<accession>A0ABR2DX26</accession>
<dbReference type="Gene3D" id="3.40.140.10">
    <property type="entry name" value="Cytidine Deaminase, domain 2"/>
    <property type="match status" value="1"/>
</dbReference>
<dbReference type="Proteomes" id="UP001472677">
    <property type="component" value="Unassembled WGS sequence"/>
</dbReference>
<name>A0ABR2DX26_9ROSI</name>
<dbReference type="EMBL" id="JBBPBM010000021">
    <property type="protein sequence ID" value="KAK8548531.1"/>
    <property type="molecule type" value="Genomic_DNA"/>
</dbReference>
<organism evidence="1 2">
    <name type="scientific">Hibiscus sabdariffa</name>
    <name type="common">roselle</name>
    <dbReference type="NCBI Taxonomy" id="183260"/>
    <lineage>
        <taxon>Eukaryota</taxon>
        <taxon>Viridiplantae</taxon>
        <taxon>Streptophyta</taxon>
        <taxon>Embryophyta</taxon>
        <taxon>Tracheophyta</taxon>
        <taxon>Spermatophyta</taxon>
        <taxon>Magnoliopsida</taxon>
        <taxon>eudicotyledons</taxon>
        <taxon>Gunneridae</taxon>
        <taxon>Pentapetalae</taxon>
        <taxon>rosids</taxon>
        <taxon>malvids</taxon>
        <taxon>Malvales</taxon>
        <taxon>Malvaceae</taxon>
        <taxon>Malvoideae</taxon>
        <taxon>Hibiscus</taxon>
    </lineage>
</organism>
<gene>
    <name evidence="1" type="ORF">V6N12_061443</name>
</gene>
<dbReference type="PANTHER" id="PTHR12947">
    <property type="entry name" value="AMSH-LIKE PROTEASE"/>
    <property type="match status" value="1"/>
</dbReference>
<evidence type="ECO:0000313" key="2">
    <source>
        <dbReference type="Proteomes" id="UP001472677"/>
    </source>
</evidence>
<reference evidence="1 2" key="1">
    <citation type="journal article" date="2024" name="G3 (Bethesda)">
        <title>Genome assembly of Hibiscus sabdariffa L. provides insights into metabolisms of medicinal natural products.</title>
        <authorList>
            <person name="Kim T."/>
        </authorList>
    </citation>
    <scope>NUCLEOTIDE SEQUENCE [LARGE SCALE GENOMIC DNA]</scope>
    <source>
        <strain evidence="1">TK-2024</strain>
        <tissue evidence="1">Old leaves</tissue>
    </source>
</reference>
<proteinExistence type="predicted"/>
<keyword evidence="2" id="KW-1185">Reference proteome</keyword>
<comment type="caution">
    <text evidence="1">The sequence shown here is derived from an EMBL/GenBank/DDBJ whole genome shotgun (WGS) entry which is preliminary data.</text>
</comment>
<evidence type="ECO:0000313" key="1">
    <source>
        <dbReference type="EMBL" id="KAK8548531.1"/>
    </source>
</evidence>
<protein>
    <submittedName>
        <fullName evidence="1">Uncharacterized protein</fullName>
    </submittedName>
</protein>
<sequence length="151" mass="17114">MLWRFTGNAAGEGQKQRALQPVLPCLKSMTWVIENKNSTPGNRVAVINLKLQDYGKIHQLKWSVLAGLLKNRVFHITTLIIPKQESTSDSCSTLNEEEIFEVQDKLSLFPLGWIHVDIFLVAFCVSSFGLWMPESLANWIAILEVARVVYI</sequence>
<dbReference type="PANTHER" id="PTHR12947:SF18">
    <property type="entry name" value="AMSH-LIKE UBIQUITIN THIOESTERASE 3"/>
    <property type="match status" value="1"/>
</dbReference>